<dbReference type="PANTHER" id="PTHR10543:SF24">
    <property type="entry name" value="CAROTENOID ISOMEROOXYGENASE"/>
    <property type="match status" value="1"/>
</dbReference>
<evidence type="ECO:0000256" key="4">
    <source>
        <dbReference type="ARBA" id="ARBA00023002"/>
    </source>
</evidence>
<accession>A0ABU2G4Q6</accession>
<keyword evidence="7" id="KW-1185">Reference proteome</keyword>
<proteinExistence type="inferred from homology"/>
<dbReference type="RefSeq" id="WP_310929740.1">
    <property type="nucleotide sequence ID" value="NZ_JAMQOQ010000005.1"/>
</dbReference>
<evidence type="ECO:0000256" key="1">
    <source>
        <dbReference type="ARBA" id="ARBA00001954"/>
    </source>
</evidence>
<dbReference type="Pfam" id="PF03055">
    <property type="entry name" value="RPE65"/>
    <property type="match status" value="1"/>
</dbReference>
<name>A0ABU2G4Q6_9EURY</name>
<comment type="similarity">
    <text evidence="2">Belongs to the carotenoid oxygenase family.</text>
</comment>
<evidence type="ECO:0000256" key="2">
    <source>
        <dbReference type="ARBA" id="ARBA00006787"/>
    </source>
</evidence>
<protein>
    <submittedName>
        <fullName evidence="6">Carotenoid oxygenase family protein</fullName>
    </submittedName>
</protein>
<sequence length="485" mass="54138">MNRWSLGLRSQPETVSDAELRVEGTLPDWVDGSFVLNGPGQFDVGGRPFAYWFDPFAMLRLLDVSGPDGTVRYTNRYVDSEDYRWARDRGGVRTAFPGTPPDRSPLVRFGQLLTGRFTDNTSIGTVRIGGDWVAVTESPWGYRIDPETLETGERIDLTRGLPVDATLGHVHFDSRTEEFWGLGLSYGPKTGYVVFKRPANTRVPTMVAHLPFRDIPYVHSFSLTERYVVLPAVPYGPNLVALLAGSLFDSTTFIESFERREDPTRFHVVDRRTGDVVATPETDPFFVYHHANAFEDGDEVVVDAVVYPDDRAITGLYLDELRSGDPDVPPGRLVRFRLPLDGRGAVSRKSLHDGPVEFPTINYRGHNGRPYRYVYLAEMNAGPFPTGLLKFDIETETETAWTPAAADGGDAYPSEATFVPRPDGSGEDDGVLLTLMLDPAAERSVLVVLDAGTMTELARATLPHWTPYPFHGQFYDRENPTRTMH</sequence>
<keyword evidence="4" id="KW-0560">Oxidoreductase</keyword>
<dbReference type="EMBL" id="JAMQOQ010000005">
    <property type="protein sequence ID" value="MDS0295780.1"/>
    <property type="molecule type" value="Genomic_DNA"/>
</dbReference>
<dbReference type="PANTHER" id="PTHR10543">
    <property type="entry name" value="BETA-CAROTENE DIOXYGENASE"/>
    <property type="match status" value="1"/>
</dbReference>
<comment type="caution">
    <text evidence="6">The sequence shown here is derived from an EMBL/GenBank/DDBJ whole genome shotgun (WGS) entry which is preliminary data.</text>
</comment>
<comment type="cofactor">
    <cofactor evidence="1">
        <name>Fe(2+)</name>
        <dbReference type="ChEBI" id="CHEBI:29033"/>
    </cofactor>
</comment>
<organism evidence="6 7">
    <name type="scientific">Halogeometricum luteum</name>
    <dbReference type="NCBI Taxonomy" id="2950537"/>
    <lineage>
        <taxon>Archaea</taxon>
        <taxon>Methanobacteriati</taxon>
        <taxon>Methanobacteriota</taxon>
        <taxon>Stenosarchaea group</taxon>
        <taxon>Halobacteria</taxon>
        <taxon>Halobacteriales</taxon>
        <taxon>Haloferacaceae</taxon>
        <taxon>Halogeometricum</taxon>
    </lineage>
</organism>
<keyword evidence="5" id="KW-0408">Iron</keyword>
<evidence type="ECO:0000313" key="6">
    <source>
        <dbReference type="EMBL" id="MDS0295780.1"/>
    </source>
</evidence>
<reference evidence="6 7" key="1">
    <citation type="submission" date="2022-06" db="EMBL/GenBank/DDBJ databases">
        <title>Halogeometricum sp. a new haloarchaeum isolate from saline soil.</title>
        <authorList>
            <person name="Strakova D."/>
            <person name="Galisteo C."/>
            <person name="Sanchez-Porro C."/>
            <person name="Ventosa A."/>
        </authorList>
    </citation>
    <scope>NUCLEOTIDE SEQUENCE [LARGE SCALE GENOMIC DNA]</scope>
    <source>
        <strain evidence="7">S3BR25-2</strain>
    </source>
</reference>
<dbReference type="Proteomes" id="UP001254813">
    <property type="component" value="Unassembled WGS sequence"/>
</dbReference>
<evidence type="ECO:0000256" key="3">
    <source>
        <dbReference type="ARBA" id="ARBA00022723"/>
    </source>
</evidence>
<keyword evidence="3" id="KW-0479">Metal-binding</keyword>
<evidence type="ECO:0000313" key="7">
    <source>
        <dbReference type="Proteomes" id="UP001254813"/>
    </source>
</evidence>
<dbReference type="InterPro" id="IPR004294">
    <property type="entry name" value="Carotenoid_Oase"/>
</dbReference>
<evidence type="ECO:0000256" key="5">
    <source>
        <dbReference type="ARBA" id="ARBA00023004"/>
    </source>
</evidence>
<gene>
    <name evidence="6" type="ORF">NDI79_16525</name>
</gene>